<dbReference type="GO" id="GO:0046872">
    <property type="term" value="F:metal ion binding"/>
    <property type="evidence" value="ECO:0007669"/>
    <property type="project" value="UniProtKB-KW"/>
</dbReference>
<feature type="region of interest" description="Disordered" evidence="6">
    <location>
        <begin position="184"/>
        <end position="242"/>
    </location>
</feature>
<feature type="compositionally biased region" description="Basic and acidic residues" evidence="6">
    <location>
        <begin position="530"/>
        <end position="549"/>
    </location>
</feature>
<feature type="region of interest" description="Disordered" evidence="6">
    <location>
        <begin position="1729"/>
        <end position="1778"/>
    </location>
</feature>
<dbReference type="Proteomes" id="UP000310200">
    <property type="component" value="Unassembled WGS sequence"/>
</dbReference>
<feature type="compositionally biased region" description="Basic and acidic residues" evidence="6">
    <location>
        <begin position="1757"/>
        <end position="1775"/>
    </location>
</feature>
<feature type="compositionally biased region" description="Polar residues" evidence="6">
    <location>
        <begin position="3234"/>
        <end position="3248"/>
    </location>
</feature>
<feature type="region of interest" description="Disordered" evidence="6">
    <location>
        <begin position="976"/>
        <end position="1053"/>
    </location>
</feature>
<feature type="compositionally biased region" description="Basic and acidic residues" evidence="6">
    <location>
        <begin position="3405"/>
        <end position="3417"/>
    </location>
</feature>
<evidence type="ECO:0000256" key="4">
    <source>
        <dbReference type="PIRSR" id="PIRSR606689-2"/>
    </source>
</evidence>
<feature type="compositionally biased region" description="Acidic residues" evidence="6">
    <location>
        <begin position="2523"/>
        <end position="2538"/>
    </location>
</feature>
<feature type="compositionally biased region" description="Polar residues" evidence="6">
    <location>
        <begin position="1579"/>
        <end position="1597"/>
    </location>
</feature>
<accession>A0A4S2L025</accession>
<feature type="compositionally biased region" description="Polar residues" evidence="6">
    <location>
        <begin position="1314"/>
        <end position="1324"/>
    </location>
</feature>
<feature type="compositionally biased region" description="Polar residues" evidence="6">
    <location>
        <begin position="3024"/>
        <end position="3046"/>
    </location>
</feature>
<feature type="region of interest" description="Disordered" evidence="6">
    <location>
        <begin position="2603"/>
        <end position="2668"/>
    </location>
</feature>
<protein>
    <submittedName>
        <fullName evidence="7">Uncharacterized protein</fullName>
    </submittedName>
</protein>
<organism evidence="7 8">
    <name type="scientific">Temnothorax longispinosus</name>
    <dbReference type="NCBI Taxonomy" id="300112"/>
    <lineage>
        <taxon>Eukaryota</taxon>
        <taxon>Metazoa</taxon>
        <taxon>Ecdysozoa</taxon>
        <taxon>Arthropoda</taxon>
        <taxon>Hexapoda</taxon>
        <taxon>Insecta</taxon>
        <taxon>Pterygota</taxon>
        <taxon>Neoptera</taxon>
        <taxon>Endopterygota</taxon>
        <taxon>Hymenoptera</taxon>
        <taxon>Apocrita</taxon>
        <taxon>Aculeata</taxon>
        <taxon>Formicoidea</taxon>
        <taxon>Formicidae</taxon>
        <taxon>Myrmicinae</taxon>
        <taxon>Temnothorax</taxon>
    </lineage>
</organism>
<proteinExistence type="predicted"/>
<evidence type="ECO:0000256" key="3">
    <source>
        <dbReference type="PIRSR" id="PIRSR606689-1"/>
    </source>
</evidence>
<comment type="caution">
    <text evidence="7">The sequence shown here is derived from an EMBL/GenBank/DDBJ whole genome shotgun (WGS) entry which is preliminary data.</text>
</comment>
<feature type="compositionally biased region" description="Polar residues" evidence="6">
    <location>
        <begin position="2446"/>
        <end position="2458"/>
    </location>
</feature>
<feature type="compositionally biased region" description="Basic and acidic residues" evidence="6">
    <location>
        <begin position="2977"/>
        <end position="2987"/>
    </location>
</feature>
<dbReference type="GO" id="GO:0005525">
    <property type="term" value="F:GTP binding"/>
    <property type="evidence" value="ECO:0007669"/>
    <property type="project" value="UniProtKB-KW"/>
</dbReference>
<keyword evidence="4" id="KW-0460">Magnesium</keyword>
<feature type="compositionally biased region" description="Basic and acidic residues" evidence="6">
    <location>
        <begin position="1601"/>
        <end position="1611"/>
    </location>
</feature>
<feature type="compositionally biased region" description="Polar residues" evidence="6">
    <location>
        <begin position="3158"/>
        <end position="3176"/>
    </location>
</feature>
<feature type="region of interest" description="Disordered" evidence="6">
    <location>
        <begin position="3405"/>
        <end position="3426"/>
    </location>
</feature>
<keyword evidence="1 3" id="KW-0547">Nucleotide-binding</keyword>
<dbReference type="PANTHER" id="PTHR14435:SF2">
    <property type="entry name" value="ZINC FINGER PROTEIN 106"/>
    <property type="match status" value="1"/>
</dbReference>
<feature type="compositionally biased region" description="Low complexity" evidence="6">
    <location>
        <begin position="398"/>
        <end position="407"/>
    </location>
</feature>
<feature type="compositionally biased region" description="Low complexity" evidence="6">
    <location>
        <begin position="12"/>
        <end position="27"/>
    </location>
</feature>
<feature type="region of interest" description="Disordered" evidence="6">
    <location>
        <begin position="1813"/>
        <end position="1835"/>
    </location>
</feature>
<dbReference type="Pfam" id="PF00400">
    <property type="entry name" value="WD40"/>
    <property type="match status" value="1"/>
</dbReference>
<dbReference type="SUPFAM" id="SSF52540">
    <property type="entry name" value="P-loop containing nucleoside triphosphate hydrolases"/>
    <property type="match status" value="1"/>
</dbReference>
<dbReference type="InterPro" id="IPR036322">
    <property type="entry name" value="WD40_repeat_dom_sf"/>
</dbReference>
<feature type="compositionally biased region" description="Pro residues" evidence="6">
    <location>
        <begin position="223"/>
        <end position="242"/>
    </location>
</feature>
<feature type="compositionally biased region" description="Polar residues" evidence="6">
    <location>
        <begin position="184"/>
        <end position="198"/>
    </location>
</feature>
<dbReference type="InterPro" id="IPR015943">
    <property type="entry name" value="WD40/YVTN_repeat-like_dom_sf"/>
</dbReference>
<dbReference type="InterPro" id="IPR027417">
    <property type="entry name" value="P-loop_NTPase"/>
</dbReference>
<dbReference type="GO" id="GO:0016020">
    <property type="term" value="C:membrane"/>
    <property type="evidence" value="ECO:0007669"/>
    <property type="project" value="TreeGrafter"/>
</dbReference>
<sequence>MSFSNFGHGRGFRPPRAARGTRGVRGARAARRFGRPRFPRPPFRHAGPPRPGHPAQFGVPWQPNNMFFQSHPLRGAPPEYPMDATEIGEYPTDATKEQEESETLNLPTVSFPIDSVDQNILLKENEERPQNEELLTNFEVQENVLNSHVHAENSNGSNSALIQPALADVSANNVALDNQLPKVQENSFHSPPNLSPHTEQVLPVDFDPTTPPPILLKQDQPPRILPPYSIPPDLPPLFDPTAPPPNIKCLLGSTIPHEDANPAWSNAQNPMPAAYTNIDVHTGLNTHGGFMLQQLPLEMSNQNNVFLPPHVDSVNFSPIFPMPLNSQSGINTHVPPILPQMHATPLTYVSPSSLPELSSSPDLSYSVNKDDVLDDMQEAMKFAKEMTNITGKTDESSKSSSKSSVSVNPVGDVESIALPPGKPRAKTSKKKIKEDNTCSKKKIVPEEQSTADHLSSEETIQDANAKSKDVELMMEQDRPKVVFNLNNKTKMINTKTARQENIEKRNGMTHSVESEKTRAVPSVTKKNTLRRRESKESKEGEKNLKRNENNSKSTILFESIANQAATLPHKKPQKDIHTEKSQSSNVSLYSKINAQKSRSCIEKNENSNMETSWKNKIISRFLKMSTNDIYNMVNNTSLRKFNIIMKRLVKEKKSTLSLEMRQAEDEKMKMYDQQEFMKQLNAMLDTDAIVSVTDLPTEFIHHLNEVLQLDVQPDNHAESATASSSQCHSENTNYVFSSVTHATECANKTTTSNDVSQECVRNKGHTTKMSYNKDVHTRSDEKALMTACVQVHNVKSNDLNLKDDICNTIVDNDPISSNLLTLQHDLDDIFSEVTKKNQIPAAVKERKRFSMAQQNAKKFDVGAMERSVEREALLEDDTAYRLENCPRWDEKCDRWKRKEQEDPHAYRNLTKEEWEARYGTTESGTMLLETRDTLLEMRDTLLETRDTLLETQMNPTPSFCTKKIAVNNKKLSSRGNLRGREFYPRRRYSSESSKHPDEVNAEIERERKSRKSRKNRKSRKRRKARMRRKRQNKKMTSSSDSSSEKDDEEADDADKLLTESEIKKEIVENQITQEVIVKEELDIGQEAIIENAEFASASSLVMENKAAYLLSASQNKLESPLAHEIPLAIVNPTQLYAEDRLPTASPTQPKTKAQLKQMPETSDMNDNKVPLNVFTCIPEDWSTVALANFSECTEDLNRACRTADVDCNQDKIVLSTEGASKSARLQLNETPCTLAELSTKIKDANEISASDNDVSRVSTVATSASSVSGVSSVSTVTQKQGASKKIDIKTYYERAKERRMNEKSEPKRPAENPAISTRKNSLTPKATEPEVAVNKSTFISTYSGPILDPRLVSRLAVPCVTNNKDDTAQSTSGKNSRQREKPMTKESTIAELAPRRPEEKNSNHIVDGDSGVKKINQNKSKAKVSPAASNIKVISNVVVTSKIITPRSRKLAEIRESVADKQSQSKVSSDSKRFKNIRSEGSKELKLKKELAMEQKAKKKSAAASKSVGLVSTKVHFPLEKTTRAEEVAQEKKIDNTGNINKIKTERIQSIDSRESKVNDSNIKTERIQSIDSRESKVNDSNIKTEPSTISSGNTDNNADELPRDIKPKERSSNFNVVKRENAEKTVSNIDVDTRKHSSKTTRDKETRYVKRAKNIASTEIANKKDRSARKICNAVPELDVSTASKIALEVPENKTSIVKINKKDSSTSKIQEADAAKDMELSFNYADQSQIKKSNDRDLSESTINRDTSGISKLEAMSRSDSIDKEDRRSKEDQLLINIKTNDSKEDNMEFNIPDTYKSASATEDKSRVKKIAGPSASNKNFQEQQGTTSLDSVGSPFKGFLQETMIDFEQPNIFNQLDEVNANKDKILLDDCNVNYATRIAGCKGVKIEGRQDYETLETGTDYANDANVNASENFCITFDNVLLAADKECTTSEKRDKSDLAATDESGEGRVRKSSSEIVTAALRDEDNDIDEGGETDRPLMSKDGYASCAGLVIKESMFINEEEIIQGEARTKDLASKLKTTTDPSLSDALETTISDDALRLPDSHGVDHLDNHIYLEANISAEKAPCDKLPGFDSDEHLDNDMFLDLDDRLQGTATFDNKDDECVHFPVQEESPPYNITPAVTPETTMITQITPCADLSKPEDCKLDLKHIPSSDNDSLAEASAEQSPTDTSRTLKLNIRTKAALKEATNFILKSPNNVPTENKEVTIEIDKTQQMSEACLNYQTSAWNIDGQNNIKTHALETPNDTTAQDFVNVNTISSTQNGSCDQSVYKDIDVNHDGRSVTSPSGNIEKRLHSGMLRNPVVELRKMKELDKLLEKRRQQNSEKINERAYESQRKHNGTILHKLKDKRQMKCRSKETSNKTSLVKRLKKMRQSGRIAATTREAILARMLEIDLEMRKLSNEKLKLHEILRNDVLPTEDSVTNSSVILRTREDDTVAGQPQVPSTLISQNSEISHTKQIKNAPSSRSSLKERKRISSRNSEDDELSSYTPVHQKTKMPVIRWKKKPRLEQTIRREEEGREDEEKEEEDLDEMTEQQTSTSVSRKVEDSTVDAVLSEDIIQKPESNDAVDHEAREEKITGKSDKEESACDIDLKRAICSDKSTADKNADDRSDLQDLAKGETERAKYFDIDKRNVISPPDEAAKAEAAKANSQPPSKQVHSTPERLSIYSDDSTWNSLVQNTASEIHENRKATGLVLLDETLKKEQARSRKMRAEVRKMKAEVRKKKKQQLDNFLRTVNNLTMEEEELPLSKLYIRKLRQKRDLIDSLSQKKEDTDLVVDPNILKSMDEMINAVVENKESLYEPQLEAPASEDIPATSNVSPVLQSDNQFYVEAEANANSDWPCREKENVEEVALRQDSNDVPGADGSNHVFKAVSQDKIPFHDERNRMEPDSSITPEETLIENHSLDCERDRSKDSNNITSRSFDIKVSVPKILIKDDFSLELSQKFKDTEGAVVGTGLVDSTTNILSANPERLEEKDKSSRDSSQAVKSIVEENKKDEKGETKDKPAVDADEREETVDSVSNAPQSVPQLSNAKSGYSDISENEESGDSVASNRNNKIATRDTHDSSVSESTGEKTDTKQKKSDAESEQLSNDAIALKQDCQSMENTAAEEEEKSNPENKSRAFEKILDHDQSNGSSILIDLTSERSEESNDTSIEQKSSLEHTSTSTISFDKATAKSGEPSKKLRRKHDNSAPVRRSARNSSETVRSSRVKEVDADSNSSERDSSVLHETNFTTRSRSKSPTWAMPDEKVTSNGRKNRVARKVQNVIRRKVISRKAKSKKEIVSLAKHSDMITESTASNNSTVANAKKRKQHTEEQIKNCKVRLIDCKPALLKYVKPEVLDRLGIIAVNPCAPSDTSSTQHTTSNQNTVISIAASSKSFFFPEKPCDKATPEVELLEEKPIKESSDKDLTQESVSQAPEIDGEESAKMQYTVHKGPILDIKVFKNSFLAASEDSKIYRYSQTSNEILNIYKGHKSAVTCLYICKSDITGVNKELMYSGSLDGTLRCYDISSGELIKNPAQINSPIQCMDQAWGIIFIGTKSGHVSRFQIKTSATKGSTISFSDKSVLALKATNEGPRKILIVASRNQPIAIRDALNGLFLRTISGQKNHTVYSLLRHNNLIYCGTSSRSINTGEQAIQYDAGVGIVCMRLYKHLLFAGCYDGNIYVFNINNHKLVCSIHGPGNMLLSIEVVNNKIIAGSKDKRLHSWEMPTQKKMCLCLGPFKSGKTLLMKSLQGDEIDDATHTVPTNGINIYTVKNDTGEFDMVIKEIGGNMAPIWKHYFDKIHKIIYVVDTSNLCQISAAGVLLYSFLVEPRLRNVKVALILNKMDVSYRQMRNEALLMLQYARLQKEVTQKITVLETSGMTGQGIESLRSWLFDPETLRATLKANK</sequence>
<keyword evidence="4" id="KW-0479">Metal-binding</keyword>
<feature type="compositionally biased region" description="Polar residues" evidence="6">
    <location>
        <begin position="3055"/>
        <end position="3064"/>
    </location>
</feature>
<dbReference type="Gene3D" id="2.130.10.10">
    <property type="entry name" value="YVTN repeat-like/Quinoprotein amine dehydrogenase"/>
    <property type="match status" value="1"/>
</dbReference>
<feature type="compositionally biased region" description="Basic and acidic residues" evidence="6">
    <location>
        <begin position="3216"/>
        <end position="3233"/>
    </location>
</feature>
<feature type="region of interest" description="Disordered" evidence="6">
    <location>
        <begin position="389"/>
        <end position="440"/>
    </location>
</feature>
<feature type="compositionally biased region" description="Basic and acidic residues" evidence="6">
    <location>
        <begin position="2353"/>
        <end position="2364"/>
    </location>
</feature>
<feature type="compositionally biased region" description="Basic and acidic residues" evidence="6">
    <location>
        <begin position="2512"/>
        <end position="2522"/>
    </location>
</feature>
<feature type="binding site" evidence="4">
    <location>
        <position position="3754"/>
    </location>
    <ligand>
        <name>Mg(2+)</name>
        <dbReference type="ChEBI" id="CHEBI:18420"/>
    </ligand>
</feature>
<dbReference type="InterPro" id="IPR001680">
    <property type="entry name" value="WD40_rpt"/>
</dbReference>
<dbReference type="SMART" id="SM00177">
    <property type="entry name" value="ARF"/>
    <property type="match status" value="1"/>
</dbReference>
<feature type="compositionally biased region" description="Basic residues" evidence="6">
    <location>
        <begin position="28"/>
        <end position="38"/>
    </location>
</feature>
<feature type="compositionally biased region" description="Polar residues" evidence="6">
    <location>
        <begin position="1742"/>
        <end position="1752"/>
    </location>
</feature>
<feature type="region of interest" description="Disordered" evidence="6">
    <location>
        <begin position="1551"/>
        <end position="1611"/>
    </location>
</feature>
<feature type="compositionally biased region" description="Basic and acidic residues" evidence="6">
    <location>
        <begin position="3120"/>
        <end position="3138"/>
    </location>
</feature>
<evidence type="ECO:0000256" key="2">
    <source>
        <dbReference type="ARBA" id="ARBA00023134"/>
    </source>
</evidence>
<feature type="region of interest" description="Disordered" evidence="6">
    <location>
        <begin position="2437"/>
        <end position="2590"/>
    </location>
</feature>
<feature type="region of interest" description="Disordered" evidence="6">
    <location>
        <begin position="1936"/>
        <end position="1960"/>
    </location>
</feature>
<evidence type="ECO:0000313" key="7">
    <source>
        <dbReference type="EMBL" id="TGZ53839.1"/>
    </source>
</evidence>
<feature type="region of interest" description="Disordered" evidence="6">
    <location>
        <begin position="2351"/>
        <end position="2380"/>
    </location>
</feature>
<feature type="binding site" evidence="3">
    <location>
        <begin position="3832"/>
        <end position="3835"/>
    </location>
    <ligand>
        <name>GTP</name>
        <dbReference type="ChEBI" id="CHEBI:37565"/>
    </ligand>
</feature>
<feature type="coiled-coil region" evidence="5">
    <location>
        <begin position="2706"/>
        <end position="2748"/>
    </location>
</feature>
<dbReference type="Pfam" id="PF00025">
    <property type="entry name" value="Arf"/>
    <property type="match status" value="1"/>
</dbReference>
<dbReference type="GO" id="GO:0003924">
    <property type="term" value="F:GTPase activity"/>
    <property type="evidence" value="ECO:0007669"/>
    <property type="project" value="InterPro"/>
</dbReference>
<dbReference type="InterPro" id="IPR006689">
    <property type="entry name" value="Small_GTPase_ARF/SAR"/>
</dbReference>
<dbReference type="GO" id="GO:0005829">
    <property type="term" value="C:cytosol"/>
    <property type="evidence" value="ECO:0007669"/>
    <property type="project" value="TreeGrafter"/>
</dbReference>
<feature type="compositionally biased region" description="Basic residues" evidence="6">
    <location>
        <begin position="1008"/>
        <end position="1033"/>
    </location>
</feature>
<feature type="compositionally biased region" description="Basic and acidic residues" evidence="6">
    <location>
        <begin position="500"/>
        <end position="518"/>
    </location>
</feature>
<feature type="compositionally biased region" description="Basic and acidic residues" evidence="6">
    <location>
        <begin position="978"/>
        <end position="1007"/>
    </location>
</feature>
<evidence type="ECO:0000256" key="1">
    <source>
        <dbReference type="ARBA" id="ARBA00022741"/>
    </source>
</evidence>
<feature type="region of interest" description="Disordered" evidence="6">
    <location>
        <begin position="1362"/>
        <end position="1412"/>
    </location>
</feature>
<keyword evidence="2 3" id="KW-0342">GTP-binding</keyword>
<feature type="compositionally biased region" description="Basic and acidic residues" evidence="6">
    <location>
        <begin position="1551"/>
        <end position="1578"/>
    </location>
</feature>
<evidence type="ECO:0000313" key="8">
    <source>
        <dbReference type="Proteomes" id="UP000310200"/>
    </source>
</evidence>
<feature type="compositionally biased region" description="Polar residues" evidence="6">
    <location>
        <begin position="1817"/>
        <end position="1834"/>
    </location>
</feature>
<dbReference type="STRING" id="300112.A0A4S2L025"/>
<feature type="compositionally biased region" description="Basic and acidic residues" evidence="6">
    <location>
        <begin position="2603"/>
        <end position="2638"/>
    </location>
</feature>
<reference evidence="7 8" key="1">
    <citation type="journal article" date="2019" name="Philos. Trans. R. Soc. Lond., B, Biol. Sci.">
        <title>Ant behaviour and brain gene expression of defending hosts depend on the ecological success of the intruding social parasite.</title>
        <authorList>
            <person name="Kaur R."/>
            <person name="Stoldt M."/>
            <person name="Jongepier E."/>
            <person name="Feldmeyer B."/>
            <person name="Menzel F."/>
            <person name="Bornberg-Bauer E."/>
            <person name="Foitzik S."/>
        </authorList>
    </citation>
    <scope>NUCLEOTIDE SEQUENCE [LARGE SCALE GENOMIC DNA]</scope>
    <source>
        <tissue evidence="7">Whole body</tissue>
    </source>
</reference>
<evidence type="ECO:0000256" key="5">
    <source>
        <dbReference type="SAM" id="Coils"/>
    </source>
</evidence>
<dbReference type="PROSITE" id="PS51417">
    <property type="entry name" value="ARF"/>
    <property type="match status" value="1"/>
</dbReference>
<feature type="region of interest" description="Disordered" evidence="6">
    <location>
        <begin position="1"/>
        <end position="52"/>
    </location>
</feature>
<dbReference type="GO" id="GO:0017124">
    <property type="term" value="F:SH3 domain binding"/>
    <property type="evidence" value="ECO:0007669"/>
    <property type="project" value="TreeGrafter"/>
</dbReference>
<feature type="region of interest" description="Disordered" evidence="6">
    <location>
        <begin position="1142"/>
        <end position="1164"/>
    </location>
</feature>
<feature type="binding site" evidence="3">
    <location>
        <position position="3778"/>
    </location>
    <ligand>
        <name>GTP</name>
        <dbReference type="ChEBI" id="CHEBI:37565"/>
    </ligand>
</feature>
<feature type="region of interest" description="Disordered" evidence="6">
    <location>
        <begin position="1456"/>
        <end position="1481"/>
    </location>
</feature>
<feature type="region of interest" description="Disordered" evidence="6">
    <location>
        <begin position="566"/>
        <end position="589"/>
    </location>
</feature>
<evidence type="ECO:0000256" key="6">
    <source>
        <dbReference type="SAM" id="MobiDB-lite"/>
    </source>
</evidence>
<dbReference type="EMBL" id="QBLH01000889">
    <property type="protein sequence ID" value="TGZ53839.1"/>
    <property type="molecule type" value="Genomic_DNA"/>
</dbReference>
<gene>
    <name evidence="7" type="ORF">DBV15_01857</name>
</gene>
<feature type="region of interest" description="Disordered" evidence="6">
    <location>
        <begin position="500"/>
        <end position="554"/>
    </location>
</feature>
<dbReference type="Gene3D" id="3.40.50.300">
    <property type="entry name" value="P-loop containing nucleotide triphosphate hydrolases"/>
    <property type="match status" value="1"/>
</dbReference>
<dbReference type="PANTHER" id="PTHR14435">
    <property type="entry name" value="ZINC FINGER PROTEIN 106"/>
    <property type="match status" value="1"/>
</dbReference>
<feature type="compositionally biased region" description="Basic and acidic residues" evidence="6">
    <location>
        <begin position="2563"/>
        <end position="2590"/>
    </location>
</feature>
<feature type="compositionally biased region" description="Basic and acidic residues" evidence="6">
    <location>
        <begin position="1393"/>
        <end position="1412"/>
    </location>
</feature>
<feature type="region of interest" description="Disordered" evidence="6">
    <location>
        <begin position="2150"/>
        <end position="2176"/>
    </location>
</feature>
<dbReference type="GO" id="GO:0003723">
    <property type="term" value="F:RNA binding"/>
    <property type="evidence" value="ECO:0007669"/>
    <property type="project" value="InterPro"/>
</dbReference>
<dbReference type="InterPro" id="IPR042622">
    <property type="entry name" value="Znf106"/>
</dbReference>
<feature type="binding site" evidence="3">
    <location>
        <begin position="3727"/>
        <end position="3734"/>
    </location>
    <ligand>
        <name>GTP</name>
        <dbReference type="ChEBI" id="CHEBI:37565"/>
    </ligand>
</feature>
<feature type="region of interest" description="Disordered" evidence="6">
    <location>
        <begin position="1296"/>
        <end position="1329"/>
    </location>
</feature>
<name>A0A4S2L025_9HYME</name>
<feature type="compositionally biased region" description="Polar residues" evidence="6">
    <location>
        <begin position="2655"/>
        <end position="2665"/>
    </location>
</feature>
<feature type="region of interest" description="Disordered" evidence="6">
    <location>
        <begin position="2971"/>
        <end position="3261"/>
    </location>
</feature>
<feature type="compositionally biased region" description="Basic and acidic residues" evidence="6">
    <location>
        <begin position="1296"/>
        <end position="1310"/>
    </location>
</feature>
<feature type="compositionally biased region" description="Basic and acidic residues" evidence="6">
    <location>
        <begin position="3065"/>
        <end position="3091"/>
    </location>
</feature>
<keyword evidence="8" id="KW-1185">Reference proteome</keyword>
<feature type="compositionally biased region" description="Basic and acidic residues" evidence="6">
    <location>
        <begin position="1469"/>
        <end position="1481"/>
    </location>
</feature>
<dbReference type="SMART" id="SM00320">
    <property type="entry name" value="WD40"/>
    <property type="match status" value="4"/>
</dbReference>
<feature type="compositionally biased region" description="Basic residues" evidence="6">
    <location>
        <begin position="2369"/>
        <end position="2378"/>
    </location>
</feature>
<dbReference type="SUPFAM" id="SSF50978">
    <property type="entry name" value="WD40 repeat-like"/>
    <property type="match status" value="1"/>
</dbReference>
<feature type="binding site" evidence="4">
    <location>
        <position position="3734"/>
    </location>
    <ligand>
        <name>Mg(2+)</name>
        <dbReference type="ChEBI" id="CHEBI:18420"/>
    </ligand>
</feature>
<feature type="compositionally biased region" description="Basic and acidic residues" evidence="6">
    <location>
        <begin position="2996"/>
        <end position="3016"/>
    </location>
</feature>
<keyword evidence="5" id="KW-0175">Coiled coil</keyword>